<dbReference type="Gene3D" id="3.90.230.10">
    <property type="entry name" value="Creatinase/methionine aminopeptidase superfamily"/>
    <property type="match status" value="1"/>
</dbReference>
<dbReference type="CDD" id="cd01066">
    <property type="entry name" value="APP_MetAP"/>
    <property type="match status" value="1"/>
</dbReference>
<dbReference type="InterPro" id="IPR036005">
    <property type="entry name" value="Creatinase/aminopeptidase-like"/>
</dbReference>
<dbReference type="InterPro" id="IPR000994">
    <property type="entry name" value="Pept_M24"/>
</dbReference>
<dbReference type="InterPro" id="IPR000587">
    <property type="entry name" value="Creatinase_N"/>
</dbReference>
<dbReference type="RefSeq" id="WP_213160518.1">
    <property type="nucleotide sequence ID" value="NZ_CP058214.1"/>
</dbReference>
<dbReference type="PANTHER" id="PTHR46112">
    <property type="entry name" value="AMINOPEPTIDASE"/>
    <property type="match status" value="1"/>
</dbReference>
<evidence type="ECO:0000259" key="1">
    <source>
        <dbReference type="Pfam" id="PF00557"/>
    </source>
</evidence>
<dbReference type="Pfam" id="PF01321">
    <property type="entry name" value="Creatinase_N"/>
    <property type="match status" value="1"/>
</dbReference>
<protein>
    <submittedName>
        <fullName evidence="3">Ectoine hydrolase DoeA</fullName>
        <ecNumber evidence="3">3.5.4.44</ecNumber>
    </submittedName>
</protein>
<reference evidence="3 4" key="1">
    <citation type="submission" date="2020-06" db="EMBL/GenBank/DDBJ databases">
        <title>Genome sequence of 2 isolates from Red Sea Mangroves.</title>
        <authorList>
            <person name="Sefrji F."/>
            <person name="Michoud G."/>
            <person name="Merlino G."/>
            <person name="Daffonchio D."/>
        </authorList>
    </citation>
    <scope>NUCLEOTIDE SEQUENCE [LARGE SCALE GENOMIC DNA]</scope>
    <source>
        <strain evidence="3 4">R1DC25</strain>
    </source>
</reference>
<dbReference type="InterPro" id="IPR014335">
    <property type="entry name" value="Ectoine_EutD"/>
</dbReference>
<accession>A0A7S8C4F7</accession>
<dbReference type="EC" id="3.5.4.44" evidence="3"/>
<feature type="domain" description="Creatinase N-terminal" evidence="2">
    <location>
        <begin position="16"/>
        <end position="161"/>
    </location>
</feature>
<dbReference type="KEGG" id="kmn:HW532_10920"/>
<dbReference type="Gene3D" id="3.40.350.10">
    <property type="entry name" value="Creatinase/prolidase N-terminal domain"/>
    <property type="match status" value="1"/>
</dbReference>
<dbReference type="PANTHER" id="PTHR46112:SF2">
    <property type="entry name" value="XAA-PRO AMINOPEPTIDASE P-RELATED"/>
    <property type="match status" value="1"/>
</dbReference>
<dbReference type="AlphaFoldDB" id="A0A7S8C4F7"/>
<name>A0A7S8C4F7_9HYPH</name>
<dbReference type="GO" id="GO:0016787">
    <property type="term" value="F:hydrolase activity"/>
    <property type="evidence" value="ECO:0007669"/>
    <property type="project" value="UniProtKB-KW"/>
</dbReference>
<dbReference type="NCBIfam" id="TIGR02993">
    <property type="entry name" value="ectoine_eutD"/>
    <property type="match status" value="1"/>
</dbReference>
<dbReference type="Proteomes" id="UP000593594">
    <property type="component" value="Chromosome"/>
</dbReference>
<dbReference type="SUPFAM" id="SSF55920">
    <property type="entry name" value="Creatinase/aminopeptidase"/>
    <property type="match status" value="1"/>
</dbReference>
<evidence type="ECO:0000259" key="2">
    <source>
        <dbReference type="Pfam" id="PF01321"/>
    </source>
</evidence>
<organism evidence="3 4">
    <name type="scientific">Kaustia mangrovi</name>
    <dbReference type="NCBI Taxonomy" id="2593653"/>
    <lineage>
        <taxon>Bacteria</taxon>
        <taxon>Pseudomonadati</taxon>
        <taxon>Pseudomonadota</taxon>
        <taxon>Alphaproteobacteria</taxon>
        <taxon>Hyphomicrobiales</taxon>
        <taxon>Parvibaculaceae</taxon>
        <taxon>Kaustia</taxon>
    </lineage>
</organism>
<gene>
    <name evidence="3" type="primary">doeA</name>
    <name evidence="3" type="ORF">HW532_10920</name>
</gene>
<dbReference type="Pfam" id="PF00557">
    <property type="entry name" value="Peptidase_M24"/>
    <property type="match status" value="1"/>
</dbReference>
<dbReference type="EMBL" id="CP058214">
    <property type="protein sequence ID" value="QPC43158.1"/>
    <property type="molecule type" value="Genomic_DNA"/>
</dbReference>
<keyword evidence="4" id="KW-1185">Reference proteome</keyword>
<feature type="domain" description="Peptidase M24" evidence="1">
    <location>
        <begin position="169"/>
        <end position="377"/>
    </location>
</feature>
<evidence type="ECO:0000313" key="4">
    <source>
        <dbReference type="Proteomes" id="UP000593594"/>
    </source>
</evidence>
<dbReference type="SUPFAM" id="SSF53092">
    <property type="entry name" value="Creatinase/prolidase N-terminal domain"/>
    <property type="match status" value="1"/>
</dbReference>
<sequence length="394" mass="44106">MGEVQLNFDRAEYQDRIARTRAAMERDGIDLLIVSDPSNMAWLTGYDGWSFYVHQCVLLGLEGDPVWFGRFMDSNGAKLTVFMDHDDIVGYPDIYVQSTERHPMDYLAREVIAARGLDTARIGVEMDNYYFSAAAFAALQRHLPDARFRDATGLVNWQRAVKSPREIDYMRRAARIVEAMHARILELIEPGMQKNALVAEIYHTGVTGVNGYGGDYPAIVPMLPSGMEATAPHLTWDDRPFKAGEGTFFEIAGCHKRYHCPLSRTVFLGRPPQKYRDAETAVLDGIAAGLEAARPGNTCEDVALAFFAALRTHGFDKESRTGYPIGLSYPPDWGERTMSLRPGDTTVLQPGMTFHFMPALWLDDGGLEITESILITETGCEPLCDYPRELFVKD</sequence>
<dbReference type="InterPro" id="IPR029149">
    <property type="entry name" value="Creatin/AminoP/Spt16_N"/>
</dbReference>
<keyword evidence="3" id="KW-0378">Hydrolase</keyword>
<evidence type="ECO:0000313" key="3">
    <source>
        <dbReference type="EMBL" id="QPC43158.1"/>
    </source>
</evidence>
<dbReference type="InterPro" id="IPR050659">
    <property type="entry name" value="Peptidase_M24B"/>
</dbReference>
<proteinExistence type="predicted"/>